<keyword evidence="6 12" id="KW-1133">Transmembrane helix</keyword>
<evidence type="ECO:0000256" key="2">
    <source>
        <dbReference type="ARBA" id="ARBA00022448"/>
    </source>
</evidence>
<dbReference type="SMART" id="SM00248">
    <property type="entry name" value="ANK"/>
    <property type="match status" value="7"/>
</dbReference>
<comment type="subcellular location">
    <subcellularLocation>
        <location evidence="1">Membrane</location>
        <topology evidence="1">Multi-pass membrane protein</topology>
    </subcellularLocation>
</comment>
<name>A0AAN9AD85_HALRR</name>
<dbReference type="AlphaFoldDB" id="A0AAN9AD85"/>
<gene>
    <name evidence="14" type="ORF">SK128_025457</name>
</gene>
<keyword evidence="8" id="KW-0406">Ion transport</keyword>
<feature type="transmembrane region" description="Helical" evidence="12">
    <location>
        <begin position="606"/>
        <end position="628"/>
    </location>
</feature>
<dbReference type="Pfam" id="PF13637">
    <property type="entry name" value="Ank_4"/>
    <property type="match status" value="1"/>
</dbReference>
<feature type="transmembrane region" description="Helical" evidence="12">
    <location>
        <begin position="570"/>
        <end position="594"/>
    </location>
</feature>
<dbReference type="SUPFAM" id="SSF48403">
    <property type="entry name" value="Ankyrin repeat"/>
    <property type="match status" value="1"/>
</dbReference>
<dbReference type="InterPro" id="IPR052076">
    <property type="entry name" value="TRP_cation_channel"/>
</dbReference>
<evidence type="ECO:0000256" key="10">
    <source>
        <dbReference type="ARBA" id="ARBA00023303"/>
    </source>
</evidence>
<organism evidence="14 15">
    <name type="scientific">Halocaridina rubra</name>
    <name type="common">Hawaiian red shrimp</name>
    <dbReference type="NCBI Taxonomy" id="373956"/>
    <lineage>
        <taxon>Eukaryota</taxon>
        <taxon>Metazoa</taxon>
        <taxon>Ecdysozoa</taxon>
        <taxon>Arthropoda</taxon>
        <taxon>Crustacea</taxon>
        <taxon>Multicrustacea</taxon>
        <taxon>Malacostraca</taxon>
        <taxon>Eumalacostraca</taxon>
        <taxon>Eucarida</taxon>
        <taxon>Decapoda</taxon>
        <taxon>Pleocyemata</taxon>
        <taxon>Caridea</taxon>
        <taxon>Atyoidea</taxon>
        <taxon>Atyidae</taxon>
        <taxon>Halocaridina</taxon>
    </lineage>
</organism>
<evidence type="ECO:0000313" key="15">
    <source>
        <dbReference type="Proteomes" id="UP001381693"/>
    </source>
</evidence>
<evidence type="ECO:0000256" key="6">
    <source>
        <dbReference type="ARBA" id="ARBA00022989"/>
    </source>
</evidence>
<dbReference type="Proteomes" id="UP001381693">
    <property type="component" value="Unassembled WGS sequence"/>
</dbReference>
<evidence type="ECO:0000256" key="11">
    <source>
        <dbReference type="PROSITE-ProRule" id="PRU00023"/>
    </source>
</evidence>
<feature type="domain" description="Ion transport" evidence="13">
    <location>
        <begin position="476"/>
        <end position="700"/>
    </location>
</feature>
<evidence type="ECO:0000256" key="7">
    <source>
        <dbReference type="ARBA" id="ARBA00023043"/>
    </source>
</evidence>
<keyword evidence="2" id="KW-0813">Transport</keyword>
<feature type="transmembrane region" description="Helical" evidence="12">
    <location>
        <begin position="544"/>
        <end position="564"/>
    </location>
</feature>
<dbReference type="InterPro" id="IPR005821">
    <property type="entry name" value="Ion_trans_dom"/>
</dbReference>
<keyword evidence="10" id="KW-0407">Ion channel</keyword>
<dbReference type="GO" id="GO:0005216">
    <property type="term" value="F:monoatomic ion channel activity"/>
    <property type="evidence" value="ECO:0007669"/>
    <property type="project" value="InterPro"/>
</dbReference>
<dbReference type="Pfam" id="PF12796">
    <property type="entry name" value="Ank_2"/>
    <property type="match status" value="1"/>
</dbReference>
<keyword evidence="15" id="KW-1185">Reference proteome</keyword>
<dbReference type="PANTHER" id="PTHR47143">
    <property type="entry name" value="TRANSIENT RECEPTOR POTENTIAL CATION CHANNEL PROTEIN PAINLESS"/>
    <property type="match status" value="1"/>
</dbReference>
<sequence length="800" mass="92042">MWKKEKRQEMEPLAEVRSSTNYFDEMLTALETGDDSALRSAVSHLSTSELNRCFTHARLDAFDIPANSLPQPIQEDLCTQDEINIGAVHYAANKGYKLCLQILLEGGADPNLKDSFGQTALHVLAKSFGKYVEGDYVGCLQVLLAQERIDRRSLDLSMSTPLSRAEEVHWEYMMEKMKSEEDDFSAVGHETSRKLWKFLTENNFHDFRSEIYKVNDTIINQSYGAYTLLQYACKLGRYEYVIEILSSNASPSCKHDMNILSPIMWASKLGYYKILSQLIKHMKPEDLQNGALKERSYYQETPLHYVVKCEHAPQHGSHCDYLKCLYLLLTQKDYIDIDASDTDGNTALHYAAMCTDLTAFSTLLNEADFTVTNAYGRSPLHYLCKEGINTVLNNCVEFDRKKKLIQKDFWVGLNYKMMDTKHTRSAITELDFLNILSKIHKDKEILHHPVLDIFMHLKWQTIKTCFYLNFAAHILFLALLISYICLYHMSLPQNTDNNTETDAREQPDLQMVFSISVFIALILKEVAQFLVTVSWKNYIYDIKYIIEVITAIFSVVLLFAPVGAKIKMGIAAWLSLGSLTEFILHLGCLPAFAVYITMFKAVTWNFFKFICLFSSMIFAFSLSFYLMFQSSEKFRPFPESLVKTLFMSMGEVEYSELPKDVIPICSHIMMILFVFLIMLVLVNLLNGLAITDIQDIRKQAEVISCTSLIDRTSQLERAFHCSDQNPLKRIFNWLFDTTTTFKTCLPGHKLMIYINSSTIGYSHNDEIQTKSICKCHHHKLKIKHIEALKDVIMEKKNRLP</sequence>
<keyword evidence="9 12" id="KW-0472">Membrane</keyword>
<accession>A0AAN9AD85</accession>
<dbReference type="PROSITE" id="PS50088">
    <property type="entry name" value="ANK_REPEAT"/>
    <property type="match status" value="1"/>
</dbReference>
<dbReference type="InterPro" id="IPR036770">
    <property type="entry name" value="Ankyrin_rpt-contain_sf"/>
</dbReference>
<feature type="transmembrane region" description="Helical" evidence="12">
    <location>
        <begin position="465"/>
        <end position="489"/>
    </location>
</feature>
<evidence type="ECO:0000313" key="14">
    <source>
        <dbReference type="EMBL" id="KAK7080092.1"/>
    </source>
</evidence>
<keyword evidence="3" id="KW-0716">Sensory transduction</keyword>
<keyword evidence="5" id="KW-0677">Repeat</keyword>
<reference evidence="14 15" key="1">
    <citation type="submission" date="2023-11" db="EMBL/GenBank/DDBJ databases">
        <title>Halocaridina rubra genome assembly.</title>
        <authorList>
            <person name="Smith C."/>
        </authorList>
    </citation>
    <scope>NUCLEOTIDE SEQUENCE [LARGE SCALE GENOMIC DNA]</scope>
    <source>
        <strain evidence="14">EP-1</strain>
        <tissue evidence="14">Whole</tissue>
    </source>
</reference>
<evidence type="ECO:0000259" key="13">
    <source>
        <dbReference type="Pfam" id="PF00520"/>
    </source>
</evidence>
<evidence type="ECO:0000256" key="1">
    <source>
        <dbReference type="ARBA" id="ARBA00004141"/>
    </source>
</evidence>
<dbReference type="Gene3D" id="1.25.40.20">
    <property type="entry name" value="Ankyrin repeat-containing domain"/>
    <property type="match status" value="2"/>
</dbReference>
<evidence type="ECO:0000256" key="9">
    <source>
        <dbReference type="ARBA" id="ARBA00023136"/>
    </source>
</evidence>
<feature type="transmembrane region" description="Helical" evidence="12">
    <location>
        <begin position="509"/>
        <end position="532"/>
    </location>
</feature>
<feature type="repeat" description="ANK" evidence="11">
    <location>
        <begin position="83"/>
        <end position="115"/>
    </location>
</feature>
<protein>
    <recommendedName>
        <fullName evidence="13">Ion transport domain-containing protein</fullName>
    </recommendedName>
</protein>
<dbReference type="EMBL" id="JAXCGZ010006136">
    <property type="protein sequence ID" value="KAK7080092.1"/>
    <property type="molecule type" value="Genomic_DNA"/>
</dbReference>
<evidence type="ECO:0000256" key="5">
    <source>
        <dbReference type="ARBA" id="ARBA00022737"/>
    </source>
</evidence>
<feature type="transmembrane region" description="Helical" evidence="12">
    <location>
        <begin position="661"/>
        <end position="689"/>
    </location>
</feature>
<dbReference type="Pfam" id="PF00520">
    <property type="entry name" value="Ion_trans"/>
    <property type="match status" value="1"/>
</dbReference>
<dbReference type="InterPro" id="IPR002110">
    <property type="entry name" value="Ankyrin_rpt"/>
</dbReference>
<keyword evidence="7 11" id="KW-0040">ANK repeat</keyword>
<evidence type="ECO:0000256" key="4">
    <source>
        <dbReference type="ARBA" id="ARBA00022692"/>
    </source>
</evidence>
<keyword evidence="4 12" id="KW-0812">Transmembrane</keyword>
<comment type="caution">
    <text evidence="14">The sequence shown here is derived from an EMBL/GenBank/DDBJ whole genome shotgun (WGS) entry which is preliminary data.</text>
</comment>
<dbReference type="PANTHER" id="PTHR47143:SF4">
    <property type="entry name" value="TRANSIENT RECEPTOR POTENTIAL CATION CHANNEL PROTEIN PAINLESS"/>
    <property type="match status" value="1"/>
</dbReference>
<evidence type="ECO:0000256" key="8">
    <source>
        <dbReference type="ARBA" id="ARBA00023065"/>
    </source>
</evidence>
<dbReference type="GO" id="GO:0034703">
    <property type="term" value="C:cation channel complex"/>
    <property type="evidence" value="ECO:0007669"/>
    <property type="project" value="UniProtKB-ARBA"/>
</dbReference>
<evidence type="ECO:0000256" key="12">
    <source>
        <dbReference type="SAM" id="Phobius"/>
    </source>
</evidence>
<proteinExistence type="predicted"/>
<evidence type="ECO:0000256" key="3">
    <source>
        <dbReference type="ARBA" id="ARBA00022606"/>
    </source>
</evidence>